<reference evidence="4" key="1">
    <citation type="submission" date="2025-08" db="UniProtKB">
        <authorList>
            <consortium name="RefSeq"/>
        </authorList>
    </citation>
    <scope>IDENTIFICATION</scope>
</reference>
<dbReference type="RefSeq" id="XP_014670225.1">
    <property type="nucleotide sequence ID" value="XM_014814739.1"/>
</dbReference>
<dbReference type="SMART" id="SM00166">
    <property type="entry name" value="UBX"/>
    <property type="match status" value="1"/>
</dbReference>
<feature type="region of interest" description="Disordered" evidence="1">
    <location>
        <begin position="1"/>
        <end position="100"/>
    </location>
</feature>
<dbReference type="InterPro" id="IPR050730">
    <property type="entry name" value="UBX_domain-protein"/>
</dbReference>
<sequence>MISFQIKVPGSAPAEKSPVSPTPAKIPGSAPAEKSPVSPTPAKIPGSAPAEKSPVSPTPAKIPGSAPAEKSPVSPTPAKIPGSAPAEKSPGTDFADKPKTRLPQLKVKVPKTIEEPVAGTPDIVPVNIKTAHGKTFKRNFLQSDKIQDILDYMQMEGYHQMAFTLCTPFPRRDLSDKATQTLKEAGFTSSVLLVMEERDEI</sequence>
<evidence type="ECO:0000313" key="4">
    <source>
        <dbReference type="RefSeq" id="XP_014670225.1"/>
    </source>
</evidence>
<evidence type="ECO:0000256" key="1">
    <source>
        <dbReference type="SAM" id="MobiDB-lite"/>
    </source>
</evidence>
<dbReference type="PROSITE" id="PS50033">
    <property type="entry name" value="UBX"/>
    <property type="match status" value="1"/>
</dbReference>
<dbReference type="InterPro" id="IPR001012">
    <property type="entry name" value="UBX_dom"/>
</dbReference>
<dbReference type="SUPFAM" id="SSF54236">
    <property type="entry name" value="Ubiquitin-like"/>
    <property type="match status" value="1"/>
</dbReference>
<dbReference type="Proteomes" id="UP000695022">
    <property type="component" value="Unplaced"/>
</dbReference>
<dbReference type="Pfam" id="PF00789">
    <property type="entry name" value="UBX"/>
    <property type="match status" value="1"/>
</dbReference>
<evidence type="ECO:0000313" key="3">
    <source>
        <dbReference type="Proteomes" id="UP000695022"/>
    </source>
</evidence>
<dbReference type="GeneID" id="106811192"/>
<dbReference type="PANTHER" id="PTHR23322">
    <property type="entry name" value="FAS-ASSOCIATED PROTEIN"/>
    <property type="match status" value="1"/>
</dbReference>
<accession>A0ABM1EDF4</accession>
<keyword evidence="3" id="KW-1185">Reference proteome</keyword>
<gene>
    <name evidence="4" type="primary">LOC106811192</name>
</gene>
<organism evidence="3 4">
    <name type="scientific">Priapulus caudatus</name>
    <name type="common">Priapulid worm</name>
    <dbReference type="NCBI Taxonomy" id="37621"/>
    <lineage>
        <taxon>Eukaryota</taxon>
        <taxon>Metazoa</taxon>
        <taxon>Ecdysozoa</taxon>
        <taxon>Scalidophora</taxon>
        <taxon>Priapulida</taxon>
        <taxon>Priapulimorpha</taxon>
        <taxon>Priapulimorphida</taxon>
        <taxon>Priapulidae</taxon>
        <taxon>Priapulus</taxon>
    </lineage>
</organism>
<dbReference type="Gene3D" id="3.10.20.90">
    <property type="entry name" value="Phosphatidylinositol 3-kinase Catalytic Subunit, Chain A, domain 1"/>
    <property type="match status" value="1"/>
</dbReference>
<name>A0ABM1EDF4_PRICU</name>
<protein>
    <submittedName>
        <fullName evidence="4">Anther-specific proline-rich protein APG-like</fullName>
    </submittedName>
</protein>
<feature type="domain" description="UBX" evidence="2">
    <location>
        <begin position="119"/>
        <end position="195"/>
    </location>
</feature>
<dbReference type="InterPro" id="IPR029071">
    <property type="entry name" value="Ubiquitin-like_domsf"/>
</dbReference>
<evidence type="ECO:0000259" key="2">
    <source>
        <dbReference type="PROSITE" id="PS50033"/>
    </source>
</evidence>
<proteinExistence type="predicted"/>